<sequence>MNTKKIDLLNIGLIVISLLIAIKIPFELFLFSYAILGPLHYLTEINWLKDRNYFVQKNIKWTYFFTVFAIILAIYPVYKFLDLGLNNSFNDLLKLINQNTNALLLIGFMLAVGLIFVSKVKHLILILFIAVVLAFTLTIYVPKYLLFIGLFLPTLIHVYLFTFLFIVFGALKAKSKYGFILAFILLCVPIIIWKIPINAKGYNLSQSAIDTYVDSNMMGVNSTIAGFLNLFENGKFYALSEVGLKIQIFIGFAYTYHYLNWFSKTSIIGWQKAISVRKGLLILGIWIASIALYLYDYKTGLVAIFFLSFLHVFLEFPLNALTIKEVFSIKNYKLK</sequence>
<feature type="transmembrane region" description="Helical" evidence="1">
    <location>
        <begin position="279"/>
        <end position="295"/>
    </location>
</feature>
<protein>
    <recommendedName>
        <fullName evidence="4">Beta-carotene 15,15'-monooxygenase</fullName>
    </recommendedName>
</protein>
<accession>A0ABR8LVW1</accession>
<evidence type="ECO:0000256" key="1">
    <source>
        <dbReference type="SAM" id="Phobius"/>
    </source>
</evidence>
<gene>
    <name evidence="2" type="ORF">IEG06_02765</name>
</gene>
<feature type="transmembrane region" description="Helical" evidence="1">
    <location>
        <begin position="236"/>
        <end position="259"/>
    </location>
</feature>
<dbReference type="EMBL" id="JACXXH010000001">
    <property type="protein sequence ID" value="MBD3862357.1"/>
    <property type="molecule type" value="Genomic_DNA"/>
</dbReference>
<evidence type="ECO:0000313" key="3">
    <source>
        <dbReference type="Proteomes" id="UP000627521"/>
    </source>
</evidence>
<dbReference type="Proteomes" id="UP000627521">
    <property type="component" value="Unassembled WGS sequence"/>
</dbReference>
<keyword evidence="1" id="KW-0472">Membrane</keyword>
<evidence type="ECO:0000313" key="2">
    <source>
        <dbReference type="EMBL" id="MBD3862357.1"/>
    </source>
</evidence>
<name>A0ABR8LVW1_9FLAO</name>
<keyword evidence="1" id="KW-1133">Transmembrane helix</keyword>
<feature type="transmembrane region" description="Helical" evidence="1">
    <location>
        <begin position="61"/>
        <end position="78"/>
    </location>
</feature>
<feature type="transmembrane region" description="Helical" evidence="1">
    <location>
        <begin position="98"/>
        <end position="116"/>
    </location>
</feature>
<proteinExistence type="predicted"/>
<dbReference type="RefSeq" id="WP_191098959.1">
    <property type="nucleotide sequence ID" value="NZ_JACXXF010000001.1"/>
</dbReference>
<keyword evidence="3" id="KW-1185">Reference proteome</keyword>
<evidence type="ECO:0008006" key="4">
    <source>
        <dbReference type="Google" id="ProtNLM"/>
    </source>
</evidence>
<feature type="transmembrane region" description="Helical" evidence="1">
    <location>
        <begin position="177"/>
        <end position="195"/>
    </location>
</feature>
<comment type="caution">
    <text evidence="2">The sequence shown here is derived from an EMBL/GenBank/DDBJ whole genome shotgun (WGS) entry which is preliminary data.</text>
</comment>
<feature type="transmembrane region" description="Helical" evidence="1">
    <location>
        <begin position="123"/>
        <end position="141"/>
    </location>
</feature>
<organism evidence="2 3">
    <name type="scientific">Olleya marilimosa</name>
    <dbReference type="NCBI Taxonomy" id="272164"/>
    <lineage>
        <taxon>Bacteria</taxon>
        <taxon>Pseudomonadati</taxon>
        <taxon>Bacteroidota</taxon>
        <taxon>Flavobacteriia</taxon>
        <taxon>Flavobacteriales</taxon>
        <taxon>Flavobacteriaceae</taxon>
    </lineage>
</organism>
<feature type="transmembrane region" description="Helical" evidence="1">
    <location>
        <begin position="147"/>
        <end position="170"/>
    </location>
</feature>
<keyword evidence="1" id="KW-0812">Transmembrane</keyword>
<feature type="transmembrane region" description="Helical" evidence="1">
    <location>
        <begin position="301"/>
        <end position="323"/>
    </location>
</feature>
<reference evidence="2 3" key="1">
    <citation type="submission" date="2020-09" db="EMBL/GenBank/DDBJ databases">
        <title>Bacillus nautilus sp. nov., Chryseoglobus crepusculi sp. nov, and Psychrobacter noctis sp. nov., isolated from deep-sea sponges from the equatorial Atlantic.</title>
        <authorList>
            <person name="Stennett H.L."/>
            <person name="Williams S.E."/>
        </authorList>
    </citation>
    <scope>NUCLEOTIDE SEQUENCE [LARGE SCALE GENOMIC DNA]</scope>
    <source>
        <strain evidence="2 3">28M-24</strain>
    </source>
</reference>